<dbReference type="Gene3D" id="3.40.930.10">
    <property type="entry name" value="Mannitol-specific EII, Chain A"/>
    <property type="match status" value="1"/>
</dbReference>
<dbReference type="CDD" id="cd00211">
    <property type="entry name" value="PTS_IIA_fru"/>
    <property type="match status" value="1"/>
</dbReference>
<evidence type="ECO:0000313" key="8">
    <source>
        <dbReference type="Proteomes" id="UP000310263"/>
    </source>
</evidence>
<dbReference type="PANTHER" id="PTHR47738:SF1">
    <property type="entry name" value="NITROGEN REGULATORY PROTEIN"/>
    <property type="match status" value="1"/>
</dbReference>
<feature type="domain" description="PTS EIIA type-2" evidence="6">
    <location>
        <begin position="7"/>
        <end position="152"/>
    </location>
</feature>
<dbReference type="OrthoDB" id="95460at2"/>
<keyword evidence="4" id="KW-0808">Transferase</keyword>
<gene>
    <name evidence="7" type="ORF">E5334_06025</name>
</gene>
<keyword evidence="8" id="KW-1185">Reference proteome</keyword>
<dbReference type="InterPro" id="IPR004715">
    <property type="entry name" value="PTS_IIA_fruc"/>
</dbReference>
<dbReference type="GO" id="GO:0008982">
    <property type="term" value="F:protein-N(PI)-phosphohistidine-sugar phosphotransferase activity"/>
    <property type="evidence" value="ECO:0007669"/>
    <property type="project" value="InterPro"/>
</dbReference>
<organism evidence="7 8">
    <name type="scientific">Muricaecibacterium torontonense</name>
    <dbReference type="NCBI Taxonomy" id="3032871"/>
    <lineage>
        <taxon>Bacteria</taxon>
        <taxon>Bacillati</taxon>
        <taxon>Actinomycetota</taxon>
        <taxon>Coriobacteriia</taxon>
        <taxon>Coriobacteriales</taxon>
        <taxon>Atopobiaceae</taxon>
        <taxon>Muricaecibacterium</taxon>
    </lineage>
</organism>
<evidence type="ECO:0000256" key="5">
    <source>
        <dbReference type="ARBA" id="ARBA00022683"/>
    </source>
</evidence>
<protein>
    <submittedName>
        <fullName evidence="7">PTS sugar transporter subunit IIA</fullName>
    </submittedName>
</protein>
<dbReference type="InterPro" id="IPR051541">
    <property type="entry name" value="PTS_SugarTrans_NitroReg"/>
</dbReference>
<dbReference type="EMBL" id="SRYE01000003">
    <property type="protein sequence ID" value="TGY62208.1"/>
    <property type="molecule type" value="Genomic_DNA"/>
</dbReference>
<evidence type="ECO:0000313" key="7">
    <source>
        <dbReference type="EMBL" id="TGY62208.1"/>
    </source>
</evidence>
<reference evidence="7 8" key="1">
    <citation type="submission" date="2019-04" db="EMBL/GenBank/DDBJ databases">
        <title>Microbes associate with the intestines of laboratory mice.</title>
        <authorList>
            <person name="Navarre W."/>
            <person name="Wong E."/>
            <person name="Huang K."/>
            <person name="Tropini C."/>
            <person name="Ng K."/>
            <person name="Yu B."/>
        </authorList>
    </citation>
    <scope>NUCLEOTIDE SEQUENCE [LARGE SCALE GENOMIC DNA]</scope>
    <source>
        <strain evidence="7 8">NM07_P-09</strain>
    </source>
</reference>
<dbReference type="Proteomes" id="UP000310263">
    <property type="component" value="Unassembled WGS sequence"/>
</dbReference>
<evidence type="ECO:0000259" key="6">
    <source>
        <dbReference type="PROSITE" id="PS51094"/>
    </source>
</evidence>
<evidence type="ECO:0000256" key="3">
    <source>
        <dbReference type="ARBA" id="ARBA00022597"/>
    </source>
</evidence>
<dbReference type="GO" id="GO:0030295">
    <property type="term" value="F:protein kinase activator activity"/>
    <property type="evidence" value="ECO:0007669"/>
    <property type="project" value="TreeGrafter"/>
</dbReference>
<keyword evidence="5" id="KW-0598">Phosphotransferase system</keyword>
<evidence type="ECO:0000256" key="1">
    <source>
        <dbReference type="ARBA" id="ARBA00022448"/>
    </source>
</evidence>
<dbReference type="PROSITE" id="PS51094">
    <property type="entry name" value="PTS_EIIA_TYPE_2"/>
    <property type="match status" value="1"/>
</dbReference>
<name>A0A4S2F032_9ACTN</name>
<dbReference type="PANTHER" id="PTHR47738">
    <property type="entry name" value="PTS SYSTEM FRUCTOSE-LIKE EIIA COMPONENT-RELATED"/>
    <property type="match status" value="1"/>
</dbReference>
<comment type="caution">
    <text evidence="7">The sequence shown here is derived from an EMBL/GenBank/DDBJ whole genome shotgun (WGS) entry which is preliminary data.</text>
</comment>
<evidence type="ECO:0000256" key="4">
    <source>
        <dbReference type="ARBA" id="ARBA00022679"/>
    </source>
</evidence>
<keyword evidence="2" id="KW-0597">Phosphoprotein</keyword>
<proteinExistence type="predicted"/>
<dbReference type="GO" id="GO:0009401">
    <property type="term" value="P:phosphoenolpyruvate-dependent sugar phosphotransferase system"/>
    <property type="evidence" value="ECO:0007669"/>
    <property type="project" value="UniProtKB-KW"/>
</dbReference>
<dbReference type="NCBIfam" id="TIGR00848">
    <property type="entry name" value="fruA"/>
    <property type="match status" value="1"/>
</dbReference>
<sequence>MHSGMSDFITADHVFLHNPATTQEEVMEFIAREAVSLGYATDAPLLVQALNTREAEGSTGMVSGIAIPHAKSSAVQKPLVMVLRFTHPIDWETMDKQPVTCAIALLIPDSSAGEPYLRLLSKLAVALMSSDFCEVLLTSDDAEKIADTIDERL</sequence>
<dbReference type="InterPro" id="IPR002178">
    <property type="entry name" value="PTS_EIIA_type-2_dom"/>
</dbReference>
<evidence type="ECO:0000256" key="2">
    <source>
        <dbReference type="ARBA" id="ARBA00022553"/>
    </source>
</evidence>
<dbReference type="InterPro" id="IPR016152">
    <property type="entry name" value="PTrfase/Anion_transptr"/>
</dbReference>
<keyword evidence="3 7" id="KW-0762">Sugar transport</keyword>
<dbReference type="SUPFAM" id="SSF55804">
    <property type="entry name" value="Phoshotransferase/anion transport protein"/>
    <property type="match status" value="1"/>
</dbReference>
<dbReference type="GO" id="GO:0016020">
    <property type="term" value="C:membrane"/>
    <property type="evidence" value="ECO:0007669"/>
    <property type="project" value="InterPro"/>
</dbReference>
<keyword evidence="1" id="KW-0813">Transport</keyword>
<dbReference type="AlphaFoldDB" id="A0A4S2F032"/>
<dbReference type="Pfam" id="PF00359">
    <property type="entry name" value="PTS_EIIA_2"/>
    <property type="match status" value="1"/>
</dbReference>
<accession>A0A4S2F032</accession>